<proteinExistence type="predicted"/>
<gene>
    <name evidence="1" type="ordered locus">Deipr_2368</name>
</gene>
<sequence>MVTPPVPCPLSPRDQLLGKRIPSEQAQLFLPSTDGQFHLVPVQYLPETIWRNTRRLVRQTHFDDYTTLMTVLIPFLEPGSPGPFELIWLFNAEGQIMEYASNVQEAAAHHERWVQHYLSQGLTETLLS</sequence>
<organism evidence="1 2">
    <name type="scientific">Deinococcus proteolyticus (strain ATCC 35074 / DSM 20540 / JCM 6276 / NBRC 101906 / NCIMB 13154 / VKM Ac-1939 / CCM 2703 / MRP)</name>
    <dbReference type="NCBI Taxonomy" id="693977"/>
    <lineage>
        <taxon>Bacteria</taxon>
        <taxon>Thermotogati</taxon>
        <taxon>Deinococcota</taxon>
        <taxon>Deinococci</taxon>
        <taxon>Deinococcales</taxon>
        <taxon>Deinococcaceae</taxon>
        <taxon>Deinococcus</taxon>
    </lineage>
</organism>
<dbReference type="AlphaFoldDB" id="F0RQD3"/>
<protein>
    <submittedName>
        <fullName evidence="1">Uncharacterized protein</fullName>
    </submittedName>
</protein>
<accession>F0RQD3</accession>
<evidence type="ECO:0000313" key="1">
    <source>
        <dbReference type="EMBL" id="ADY27492.1"/>
    </source>
</evidence>
<reference evidence="1 2" key="2">
    <citation type="journal article" date="2012" name="Stand. Genomic Sci.">
        <title>Complete genome sequence of the orange-red pigmented, radioresistant Deinococcus proteolyticus type strain (MRP(T)).</title>
        <authorList>
            <person name="Copeland A."/>
            <person name="Zeytun A."/>
            <person name="Yassawong M."/>
            <person name="Nolan M."/>
            <person name="Lucas S."/>
            <person name="Hammon N."/>
            <person name="Deshpande S."/>
            <person name="Cheng J.F."/>
            <person name="Han C."/>
            <person name="Tapia R."/>
            <person name="Goodwin L.A."/>
            <person name="Pitluck S."/>
            <person name="Mavromatis K."/>
            <person name="Liolios K."/>
            <person name="Pagani I."/>
            <person name="Ivanova N."/>
            <person name="Mikhailova N."/>
            <person name="Pati A."/>
            <person name="Chen A."/>
            <person name="Palaniappan K."/>
            <person name="Land M."/>
            <person name="Hauser L."/>
            <person name="Jeffries C.D."/>
            <person name="Brambilla E.M."/>
            <person name="Rohde M."/>
            <person name="Sikorski J."/>
            <person name="Pukall R."/>
            <person name="Goker M."/>
            <person name="Detter J.C."/>
            <person name="Woyke T."/>
            <person name="Bristow J."/>
            <person name="Eisen J.A."/>
            <person name="Markowitz V."/>
            <person name="Hugenholtz P."/>
            <person name="Kyrpides N.C."/>
            <person name="Klenk H.P."/>
            <person name="Lapidus A."/>
        </authorList>
    </citation>
    <scope>NUCLEOTIDE SEQUENCE [LARGE SCALE GENOMIC DNA]</scope>
    <source>
        <strain evidence="2">ATCC 35074 / DSM 20540 / JCM 6276 / NBRC 101906 / NCIMB 13154 / VKM Ac-1939 / CCM 2703 / MRP</strain>
        <plasmid evidence="2">Plasmid pDEIPR02</plasmid>
    </source>
</reference>
<keyword evidence="1" id="KW-0614">Plasmid</keyword>
<keyword evidence="2" id="KW-1185">Reference proteome</keyword>
<name>F0RQD3_DEIPM</name>
<reference evidence="2" key="1">
    <citation type="submission" date="2011-02" db="EMBL/GenBank/DDBJ databases">
        <title>The complete sequence of plasmid2 of Deinococcus proteolyticus DSM 20540.</title>
        <authorList>
            <consortium name="US DOE Joint Genome Institute (JGI-PGF)"/>
            <person name="Lucas S."/>
            <person name="Copeland A."/>
            <person name="Lapidus A."/>
            <person name="Bruce D."/>
            <person name="Goodwin L."/>
            <person name="Pitluck S."/>
            <person name="Kyrpides N."/>
            <person name="Mavromatis K."/>
            <person name="Pagani I."/>
            <person name="Ivanova N."/>
            <person name="Ovchinnikova G."/>
            <person name="Zeytun A."/>
            <person name="Detter J.C."/>
            <person name="Han C."/>
            <person name="Land M."/>
            <person name="Hauser L."/>
            <person name="Markowitz V."/>
            <person name="Cheng J.-F."/>
            <person name="Hugenholtz P."/>
            <person name="Woyke T."/>
            <person name="Wu D."/>
            <person name="Pukall R."/>
            <person name="Steenblock K."/>
            <person name="Brambilla E."/>
            <person name="Klenk H.-P."/>
            <person name="Eisen J.A."/>
        </authorList>
    </citation>
    <scope>NUCLEOTIDE SEQUENCE [LARGE SCALE GENOMIC DNA]</scope>
    <source>
        <strain evidence="2">ATCC 35074 / DSM 20540 / JCM 6276 / NBRC 101906 / NCIMB 13154 / VKM Ac-1939 / CCM 2703 / MRP</strain>
        <plasmid evidence="2">Plasmid pDEIPR02</plasmid>
    </source>
</reference>
<dbReference type="RefSeq" id="WP_013615846.1">
    <property type="nucleotide sequence ID" value="NC_015162.1"/>
</dbReference>
<dbReference type="HOGENOM" id="CLU_1955983_0_0_0"/>
<evidence type="ECO:0000313" key="2">
    <source>
        <dbReference type="Proteomes" id="UP000007718"/>
    </source>
</evidence>
<dbReference type="EMBL" id="CP002538">
    <property type="protein sequence ID" value="ADY27492.1"/>
    <property type="molecule type" value="Genomic_DNA"/>
</dbReference>
<geneLocation type="plasmid" evidence="1 2">
    <name>pDEIPR02</name>
</geneLocation>
<dbReference type="KEGG" id="dpt:Deipr_2368"/>
<dbReference type="Proteomes" id="UP000007718">
    <property type="component" value="Plasmid pDEIPR02"/>
</dbReference>